<dbReference type="InterPro" id="IPR000835">
    <property type="entry name" value="HTH_MarR-typ"/>
</dbReference>
<dbReference type="Pfam" id="PF12802">
    <property type="entry name" value="MarR_2"/>
    <property type="match status" value="1"/>
</dbReference>
<reference evidence="2" key="2">
    <citation type="submission" date="2022-09" db="EMBL/GenBank/DDBJ databases">
        <authorList>
            <person name="Sun Q."/>
            <person name="Ohkuma M."/>
        </authorList>
    </citation>
    <scope>NUCLEOTIDE SEQUENCE</scope>
    <source>
        <strain evidence="2">JCM 3093</strain>
    </source>
</reference>
<evidence type="ECO:0000259" key="1">
    <source>
        <dbReference type="PROSITE" id="PS50995"/>
    </source>
</evidence>
<dbReference type="SUPFAM" id="SSF46785">
    <property type="entry name" value="Winged helix' DNA-binding domain"/>
    <property type="match status" value="1"/>
</dbReference>
<comment type="caution">
    <text evidence="2">The sequence shown here is derived from an EMBL/GenBank/DDBJ whole genome shotgun (WGS) entry which is preliminary data.</text>
</comment>
<dbReference type="GO" id="GO:0006950">
    <property type="term" value="P:response to stress"/>
    <property type="evidence" value="ECO:0007669"/>
    <property type="project" value="TreeGrafter"/>
</dbReference>
<name>A0AA37BBN4_9ACTN</name>
<dbReference type="Proteomes" id="UP000627984">
    <property type="component" value="Unassembled WGS sequence"/>
</dbReference>
<organism evidence="2 3">
    <name type="scientific">Planomonospora parontospora</name>
    <dbReference type="NCBI Taxonomy" id="58119"/>
    <lineage>
        <taxon>Bacteria</taxon>
        <taxon>Bacillati</taxon>
        <taxon>Actinomycetota</taxon>
        <taxon>Actinomycetes</taxon>
        <taxon>Streptosporangiales</taxon>
        <taxon>Streptosporangiaceae</taxon>
        <taxon>Planomonospora</taxon>
    </lineage>
</organism>
<dbReference type="EMBL" id="BMQD01000001">
    <property type="protein sequence ID" value="GGK47538.1"/>
    <property type="molecule type" value="Genomic_DNA"/>
</dbReference>
<dbReference type="InterPro" id="IPR036390">
    <property type="entry name" value="WH_DNA-bd_sf"/>
</dbReference>
<dbReference type="Gene3D" id="1.10.10.10">
    <property type="entry name" value="Winged helix-like DNA-binding domain superfamily/Winged helix DNA-binding domain"/>
    <property type="match status" value="1"/>
</dbReference>
<dbReference type="GO" id="GO:0003700">
    <property type="term" value="F:DNA-binding transcription factor activity"/>
    <property type="evidence" value="ECO:0007669"/>
    <property type="project" value="InterPro"/>
</dbReference>
<dbReference type="AlphaFoldDB" id="A0AA37BBN4"/>
<proteinExistence type="predicted"/>
<dbReference type="InterPro" id="IPR039422">
    <property type="entry name" value="MarR/SlyA-like"/>
</dbReference>
<sequence>MERMNEPRWLDETELRAWSGFLETSDLLHRMVEQQLREVGGVTTVQYDILHRLNESPEKRLCMTDLAERLVSSRSGITYQVAQLEKAGLLRREDAPDDERRVLAAITEEGRRVLERTAPGHVEAVRAGLLDALTPEQTAQLAAIMDAARTHLRGAVRLHPPRRARSR</sequence>
<dbReference type="PROSITE" id="PS50995">
    <property type="entry name" value="HTH_MARR_2"/>
    <property type="match status" value="1"/>
</dbReference>
<gene>
    <name evidence="2" type="ORF">GCM10010126_04070</name>
</gene>
<accession>A0AA37BBN4</accession>
<feature type="domain" description="HTH marR-type" evidence="1">
    <location>
        <begin position="1"/>
        <end position="150"/>
    </location>
</feature>
<evidence type="ECO:0000313" key="3">
    <source>
        <dbReference type="Proteomes" id="UP000627984"/>
    </source>
</evidence>
<dbReference type="PANTHER" id="PTHR33164">
    <property type="entry name" value="TRANSCRIPTIONAL REGULATOR, MARR FAMILY"/>
    <property type="match status" value="1"/>
</dbReference>
<dbReference type="PANTHER" id="PTHR33164:SF99">
    <property type="entry name" value="MARR FAMILY REGULATORY PROTEIN"/>
    <property type="match status" value="1"/>
</dbReference>
<evidence type="ECO:0000313" key="2">
    <source>
        <dbReference type="EMBL" id="GGK47538.1"/>
    </source>
</evidence>
<dbReference type="InterPro" id="IPR036388">
    <property type="entry name" value="WH-like_DNA-bd_sf"/>
</dbReference>
<reference evidence="2" key="1">
    <citation type="journal article" date="2014" name="Int. J. Syst. Evol. Microbiol.">
        <title>Complete genome sequence of Corynebacterium casei LMG S-19264T (=DSM 44701T), isolated from a smear-ripened cheese.</title>
        <authorList>
            <consortium name="US DOE Joint Genome Institute (JGI-PGF)"/>
            <person name="Walter F."/>
            <person name="Albersmeier A."/>
            <person name="Kalinowski J."/>
            <person name="Ruckert C."/>
        </authorList>
    </citation>
    <scope>NUCLEOTIDE SEQUENCE</scope>
    <source>
        <strain evidence="2">JCM 3093</strain>
    </source>
</reference>
<protein>
    <submittedName>
        <fullName evidence="2">MarR family transcriptional regulator</fullName>
    </submittedName>
</protein>
<dbReference type="SMART" id="SM00347">
    <property type="entry name" value="HTH_MARR"/>
    <property type="match status" value="1"/>
</dbReference>
<dbReference type="PRINTS" id="PR00598">
    <property type="entry name" value="HTHMARR"/>
</dbReference>